<keyword evidence="3" id="KW-0812">Transmembrane</keyword>
<proteinExistence type="predicted"/>
<dbReference type="InterPro" id="IPR016032">
    <property type="entry name" value="Sig_transdc_resp-reg_C-effctor"/>
</dbReference>
<accession>A0A8D6T0D5</accession>
<evidence type="ECO:0000256" key="1">
    <source>
        <dbReference type="ARBA" id="ARBA00023125"/>
    </source>
</evidence>
<reference evidence="5" key="1">
    <citation type="submission" date="2020-04" db="EMBL/GenBank/DDBJ databases">
        <authorList>
            <person name="Naeem R."/>
            <person name="Antony C."/>
            <person name="Guan Q."/>
        </authorList>
    </citation>
    <scope>NUCLEOTIDE SEQUENCE</scope>
    <source>
        <strain evidence="5">NGKP54</strain>
    </source>
</reference>
<evidence type="ECO:0000256" key="3">
    <source>
        <dbReference type="SAM" id="Phobius"/>
    </source>
</evidence>
<dbReference type="GO" id="GO:0003677">
    <property type="term" value="F:DNA binding"/>
    <property type="evidence" value="ECO:0007669"/>
    <property type="project" value="UniProtKB-UniRule"/>
</dbReference>
<name>A0A8D6T0D5_KLEPN</name>
<sequence>MKYFIENQVVFNTDDGTLTDTSTQEIISLPVPAVRLLEEFSRSDGRNLTREYLLEKVWEEHGLQATDGNLRQYISILRRHLSALGFPELIVTLPRVGFKVHPGIAITLDAVLPELQAQSNSTDDKTASFVESTPKNGLATTGLKTVSYFLSAGVIFTLLLWYVVVGREQIDNSVITSGDCEIILVKNVSQEVEKKIINHIHRILSNNKLVCTKDNFIVFDQQRSVSSGNNSRTMLSFCTKGEDGNTTSCENFYRYQIMEHKNG</sequence>
<dbReference type="InterPro" id="IPR001867">
    <property type="entry name" value="OmpR/PhoB-type_DNA-bd"/>
</dbReference>
<evidence type="ECO:0000256" key="2">
    <source>
        <dbReference type="PROSITE-ProRule" id="PRU01091"/>
    </source>
</evidence>
<dbReference type="Pfam" id="PF00486">
    <property type="entry name" value="Trans_reg_C"/>
    <property type="match status" value="1"/>
</dbReference>
<dbReference type="InterPro" id="IPR036388">
    <property type="entry name" value="WH-like_DNA-bd_sf"/>
</dbReference>
<evidence type="ECO:0000259" key="4">
    <source>
        <dbReference type="PROSITE" id="PS51755"/>
    </source>
</evidence>
<dbReference type="SMART" id="SM00862">
    <property type="entry name" value="Trans_reg_C"/>
    <property type="match status" value="1"/>
</dbReference>
<protein>
    <recommendedName>
        <fullName evidence="4">OmpR/PhoB-type domain-containing protein</fullName>
    </recommendedName>
</protein>
<feature type="domain" description="OmpR/PhoB-type" evidence="4">
    <location>
        <begin position="1"/>
        <end position="102"/>
    </location>
</feature>
<dbReference type="RefSeq" id="WP_108452524.1">
    <property type="nucleotide sequence ID" value="NZ_CABVMH010000007.1"/>
</dbReference>
<evidence type="ECO:0000313" key="5">
    <source>
        <dbReference type="EMBL" id="CAB3558951.1"/>
    </source>
</evidence>
<dbReference type="EMBL" id="LR793264">
    <property type="protein sequence ID" value="CAB3558951.1"/>
    <property type="molecule type" value="Genomic_DNA"/>
</dbReference>
<dbReference type="AlphaFoldDB" id="A0A8D6T0D5"/>
<organism evidence="5">
    <name type="scientific">Klebsiella pneumoniae</name>
    <dbReference type="NCBI Taxonomy" id="573"/>
    <lineage>
        <taxon>Bacteria</taxon>
        <taxon>Pseudomonadati</taxon>
        <taxon>Pseudomonadota</taxon>
        <taxon>Gammaproteobacteria</taxon>
        <taxon>Enterobacterales</taxon>
        <taxon>Enterobacteriaceae</taxon>
        <taxon>Klebsiella/Raoultella group</taxon>
        <taxon>Klebsiella</taxon>
        <taxon>Klebsiella pneumoniae complex</taxon>
    </lineage>
</organism>
<dbReference type="CDD" id="cd00383">
    <property type="entry name" value="trans_reg_C"/>
    <property type="match status" value="1"/>
</dbReference>
<dbReference type="GO" id="GO:0000160">
    <property type="term" value="P:phosphorelay signal transduction system"/>
    <property type="evidence" value="ECO:0007669"/>
    <property type="project" value="InterPro"/>
</dbReference>
<dbReference type="PROSITE" id="PS51755">
    <property type="entry name" value="OMPR_PHOB"/>
    <property type="match status" value="1"/>
</dbReference>
<keyword evidence="3" id="KW-1133">Transmembrane helix</keyword>
<dbReference type="Gene3D" id="1.10.10.10">
    <property type="entry name" value="Winged helix-like DNA-binding domain superfamily/Winged helix DNA-binding domain"/>
    <property type="match status" value="1"/>
</dbReference>
<feature type="DNA-binding region" description="OmpR/PhoB-type" evidence="2">
    <location>
        <begin position="1"/>
        <end position="102"/>
    </location>
</feature>
<dbReference type="GO" id="GO:0006355">
    <property type="term" value="P:regulation of DNA-templated transcription"/>
    <property type="evidence" value="ECO:0007669"/>
    <property type="project" value="InterPro"/>
</dbReference>
<gene>
    <name evidence="5" type="ORF">NGKP54_PROKKA_03170</name>
</gene>
<keyword evidence="1 2" id="KW-0238">DNA-binding</keyword>
<keyword evidence="3" id="KW-0472">Membrane</keyword>
<dbReference type="SUPFAM" id="SSF46894">
    <property type="entry name" value="C-terminal effector domain of the bipartite response regulators"/>
    <property type="match status" value="1"/>
</dbReference>
<feature type="transmembrane region" description="Helical" evidence="3">
    <location>
        <begin position="145"/>
        <end position="164"/>
    </location>
</feature>